<feature type="compositionally biased region" description="Basic and acidic residues" evidence="1">
    <location>
        <begin position="471"/>
        <end position="484"/>
    </location>
</feature>
<dbReference type="InterPro" id="IPR025486">
    <property type="entry name" value="DUF4378"/>
</dbReference>
<evidence type="ECO:0000259" key="3">
    <source>
        <dbReference type="Pfam" id="PF14309"/>
    </source>
</evidence>
<evidence type="ECO:0000256" key="1">
    <source>
        <dbReference type="SAM" id="MobiDB-lite"/>
    </source>
</evidence>
<evidence type="ECO:0000259" key="2">
    <source>
        <dbReference type="Pfam" id="PF12552"/>
    </source>
</evidence>
<feature type="domain" description="DUF4378" evidence="3">
    <location>
        <begin position="813"/>
        <end position="957"/>
    </location>
</feature>
<feature type="compositionally biased region" description="Polar residues" evidence="1">
    <location>
        <begin position="642"/>
        <end position="651"/>
    </location>
</feature>
<comment type="caution">
    <text evidence="4">The sequence shown here is derived from an EMBL/GenBank/DDBJ whole genome shotgun (WGS) entry which is preliminary data.</text>
</comment>
<organism evidence="4 5">
    <name type="scientific">Protea cynaroides</name>
    <dbReference type="NCBI Taxonomy" id="273540"/>
    <lineage>
        <taxon>Eukaryota</taxon>
        <taxon>Viridiplantae</taxon>
        <taxon>Streptophyta</taxon>
        <taxon>Embryophyta</taxon>
        <taxon>Tracheophyta</taxon>
        <taxon>Spermatophyta</taxon>
        <taxon>Magnoliopsida</taxon>
        <taxon>Proteales</taxon>
        <taxon>Proteaceae</taxon>
        <taxon>Protea</taxon>
    </lineage>
</organism>
<dbReference type="Pfam" id="PF14309">
    <property type="entry name" value="DUF4378"/>
    <property type="match status" value="1"/>
</dbReference>
<evidence type="ECO:0008006" key="6">
    <source>
        <dbReference type="Google" id="ProtNLM"/>
    </source>
</evidence>
<reference evidence="4" key="1">
    <citation type="journal article" date="2023" name="Plant J.">
        <title>The genome of the king protea, Protea cynaroides.</title>
        <authorList>
            <person name="Chang J."/>
            <person name="Duong T.A."/>
            <person name="Schoeman C."/>
            <person name="Ma X."/>
            <person name="Roodt D."/>
            <person name="Barker N."/>
            <person name="Li Z."/>
            <person name="Van de Peer Y."/>
            <person name="Mizrachi E."/>
        </authorList>
    </citation>
    <scope>NUCLEOTIDE SEQUENCE</scope>
    <source>
        <tissue evidence="4">Young leaves</tissue>
    </source>
</reference>
<dbReference type="OrthoDB" id="770239at2759"/>
<accession>A0A9Q0GQP8</accession>
<dbReference type="Pfam" id="PF12552">
    <property type="entry name" value="DUF3741"/>
    <property type="match status" value="1"/>
</dbReference>
<dbReference type="AlphaFoldDB" id="A0A9Q0GQP8"/>
<dbReference type="EMBL" id="JAMYWD010000012">
    <property type="protein sequence ID" value="KAJ4950292.1"/>
    <property type="molecule type" value="Genomic_DNA"/>
</dbReference>
<dbReference type="PANTHER" id="PTHR47212">
    <property type="entry name" value="ADHESIN-LIKE PROTEIN, PUTATIVE (DUF3741)-RELATED"/>
    <property type="match status" value="1"/>
</dbReference>
<protein>
    <recommendedName>
        <fullName evidence="6">DUF4378 domain-containing protein</fullName>
    </recommendedName>
</protein>
<sequence>MAKKSKIRSLRSEKNQPSCMSGLISIFDFRQGRTTQKLLSDRKYGTRYNAGGGYLKSRHNLQTTLDETGYSNDNGDRKIQKVDGPKTSVKKLIEEEMSNEQHPKQQIGNATVIMTRSDAKNRDHLRKNHEQTTKFCSGACDMHIHDSKASASLEYQQPCDPNSEGKSSNKINLASVMEKYCNQFHHTQEAHPHHENEGKCCDLQESPSLLKHNHLDKLNMQLVRSPDISEKLSEATGAFLNQEFIEAEQQNRGHQPKLFMDAIEMLNLNKELFLKLLQDPNSLLMKNFQDLQDAQAVAGQTKSLPELKIGNSMECENLVSDEKLQRQNVRTFFMRKIKNQNINPSKESNNPQALDRIVLLKPGPEGKQNSGKEISPSLKNEEQNVRITSRFSLTEIRRKLKHVMGERRTEHRWPPVEDVLRRIPYKCPESEGSKGINEEVAARGSPKKSNFHSERISSPLNIKGRGNVNQPKDHEPGRSKDHELITGHEDAPTSVDGQNINMKIVEDSKQRETNIYIEAIKHLAYMVSTGEDVDLSSGQIPKTLGRILSLPEYSVSPRFHPGRDKEHGSVTAQMRVQLHDNVQTISENVRQLKEDSPGNLSSLRQNIETPPCNNDDTADSKLQIPDSDSDISQKLSPDNKIQESTCSANEESSPEVDVNIVETPNVKHSAENICLEILSKPNCITTIVTTNQSTDTTKNFEEKETSECLMLDSYQENQSSSASVPSSPSSVLLQKIEVQEGINDKAEQSSPVSVLEIFIQEDVISPGSTVSQPVEAPIQPLQIHLGKHDSSAVVSPSSDTDYASCMEDTRSTYDYVKAVLTISGLRSWDEFLGGWQYSGQLLDPLLFDEVEVLSDQLCSDQKLLFDCINEVLVEIYERYFGCSSWVSFRPILVEENLIPEVWKGINSHLLLPNQPITLEWILEKDMAKAGKWMDLRIDTGLIGNEMGDIILKELMEETIYELWYMKL</sequence>
<keyword evidence="5" id="KW-1185">Reference proteome</keyword>
<dbReference type="PANTHER" id="PTHR47212:SF4">
    <property type="entry name" value="ADHESIN-LIKE PROTEIN, PUTATIVE (DUF3741)-RELATED"/>
    <property type="match status" value="1"/>
</dbReference>
<feature type="domain" description="DUF3741" evidence="2">
    <location>
        <begin position="250"/>
        <end position="282"/>
    </location>
</feature>
<dbReference type="InterPro" id="IPR022212">
    <property type="entry name" value="DUF3741"/>
</dbReference>
<feature type="compositionally biased region" description="Polar residues" evidence="1">
    <location>
        <begin position="598"/>
        <end position="615"/>
    </location>
</feature>
<feature type="region of interest" description="Disordered" evidence="1">
    <location>
        <begin position="428"/>
        <end position="484"/>
    </location>
</feature>
<feature type="compositionally biased region" description="Basic and acidic residues" evidence="1">
    <location>
        <begin position="428"/>
        <end position="441"/>
    </location>
</feature>
<evidence type="ECO:0000313" key="5">
    <source>
        <dbReference type="Proteomes" id="UP001141806"/>
    </source>
</evidence>
<proteinExistence type="predicted"/>
<gene>
    <name evidence="4" type="ORF">NE237_027124</name>
</gene>
<evidence type="ECO:0000313" key="4">
    <source>
        <dbReference type="EMBL" id="KAJ4950292.1"/>
    </source>
</evidence>
<feature type="region of interest" description="Disordered" evidence="1">
    <location>
        <begin position="592"/>
        <end position="655"/>
    </location>
</feature>
<name>A0A9Q0GQP8_9MAGN</name>
<dbReference type="Proteomes" id="UP001141806">
    <property type="component" value="Unassembled WGS sequence"/>
</dbReference>